<evidence type="ECO:0000313" key="1">
    <source>
        <dbReference type="EMBL" id="JAE00190.1"/>
    </source>
</evidence>
<dbReference type="EMBL" id="GBRH01197706">
    <property type="protein sequence ID" value="JAE00190.1"/>
    <property type="molecule type" value="Transcribed_RNA"/>
</dbReference>
<reference evidence="1" key="2">
    <citation type="journal article" date="2015" name="Data Brief">
        <title>Shoot transcriptome of the giant reed, Arundo donax.</title>
        <authorList>
            <person name="Barrero R.A."/>
            <person name="Guerrero F.D."/>
            <person name="Moolhuijzen P."/>
            <person name="Goolsby J.A."/>
            <person name="Tidwell J."/>
            <person name="Bellgard S.E."/>
            <person name="Bellgard M.I."/>
        </authorList>
    </citation>
    <scope>NUCLEOTIDE SEQUENCE</scope>
    <source>
        <tissue evidence="1">Shoot tissue taken approximately 20 cm above the soil surface</tissue>
    </source>
</reference>
<organism evidence="1">
    <name type="scientific">Arundo donax</name>
    <name type="common">Giant reed</name>
    <name type="synonym">Donax arundinaceus</name>
    <dbReference type="NCBI Taxonomy" id="35708"/>
    <lineage>
        <taxon>Eukaryota</taxon>
        <taxon>Viridiplantae</taxon>
        <taxon>Streptophyta</taxon>
        <taxon>Embryophyta</taxon>
        <taxon>Tracheophyta</taxon>
        <taxon>Spermatophyta</taxon>
        <taxon>Magnoliopsida</taxon>
        <taxon>Liliopsida</taxon>
        <taxon>Poales</taxon>
        <taxon>Poaceae</taxon>
        <taxon>PACMAD clade</taxon>
        <taxon>Arundinoideae</taxon>
        <taxon>Arundineae</taxon>
        <taxon>Arundo</taxon>
    </lineage>
</organism>
<dbReference type="AlphaFoldDB" id="A0A0A9EHI9"/>
<sequence>MRCWCVIISSHLTKVISDVKCNRVKTGVFIVN</sequence>
<reference evidence="1" key="1">
    <citation type="submission" date="2014-09" db="EMBL/GenBank/DDBJ databases">
        <authorList>
            <person name="Magalhaes I.L.F."/>
            <person name="Oliveira U."/>
            <person name="Santos F.R."/>
            <person name="Vidigal T.H.D.A."/>
            <person name="Brescovit A.D."/>
            <person name="Santos A.J."/>
        </authorList>
    </citation>
    <scope>NUCLEOTIDE SEQUENCE</scope>
    <source>
        <tissue evidence="1">Shoot tissue taken approximately 20 cm above the soil surface</tissue>
    </source>
</reference>
<name>A0A0A9EHI9_ARUDO</name>
<accession>A0A0A9EHI9</accession>
<proteinExistence type="predicted"/>
<protein>
    <submittedName>
        <fullName evidence="1">Uncharacterized protein</fullName>
    </submittedName>
</protein>